<proteinExistence type="predicted"/>
<accession>A0A395XMZ9</accession>
<dbReference type="AlphaFoldDB" id="A0A395XMZ9"/>
<reference evidence="1 2" key="1">
    <citation type="submission" date="2018-08" db="EMBL/GenBank/DDBJ databases">
        <title>A genome reference for cultivated species of the human gut microbiota.</title>
        <authorList>
            <person name="Zou Y."/>
            <person name="Xue W."/>
            <person name="Luo G."/>
        </authorList>
    </citation>
    <scope>NUCLEOTIDE SEQUENCE [LARGE SCALE GENOMIC DNA]</scope>
    <source>
        <strain evidence="1 2">AF12-11</strain>
    </source>
</reference>
<dbReference type="EMBL" id="QSAJ01000045">
    <property type="protein sequence ID" value="RGW49773.1"/>
    <property type="molecule type" value="Genomic_DNA"/>
</dbReference>
<sequence length="113" mass="12799">MASMIKGIPVTLYEKTVIGKDEFNRPLHQEIPVTIENVLVAPASTTEILDALNLTGKKVVYNIAIPKGDNHTWQDCRVDFFGMSWQVIGFPQQGIEENIPLEWNQKWQVALYG</sequence>
<evidence type="ECO:0000313" key="2">
    <source>
        <dbReference type="Proteomes" id="UP000266376"/>
    </source>
</evidence>
<protein>
    <submittedName>
        <fullName evidence="1">Uncharacterized protein</fullName>
    </submittedName>
</protein>
<organism evidence="1 2">
    <name type="scientific">Dorea formicigenerans</name>
    <dbReference type="NCBI Taxonomy" id="39486"/>
    <lineage>
        <taxon>Bacteria</taxon>
        <taxon>Bacillati</taxon>
        <taxon>Bacillota</taxon>
        <taxon>Clostridia</taxon>
        <taxon>Lachnospirales</taxon>
        <taxon>Lachnospiraceae</taxon>
        <taxon>Dorea</taxon>
    </lineage>
</organism>
<evidence type="ECO:0000313" key="1">
    <source>
        <dbReference type="EMBL" id="RGW49773.1"/>
    </source>
</evidence>
<comment type="caution">
    <text evidence="1">The sequence shown here is derived from an EMBL/GenBank/DDBJ whole genome shotgun (WGS) entry which is preliminary data.</text>
</comment>
<dbReference type="Proteomes" id="UP000266376">
    <property type="component" value="Unassembled WGS sequence"/>
</dbReference>
<name>A0A395XMZ9_9FIRM</name>
<gene>
    <name evidence="1" type="ORF">DWV67_13960</name>
</gene>